<dbReference type="RefSeq" id="WP_138193207.1">
    <property type="nucleotide sequence ID" value="NZ_VCIW01000003.1"/>
</dbReference>
<dbReference type="EMBL" id="VCIW01000003">
    <property type="protein sequence ID" value="TLS52966.1"/>
    <property type="molecule type" value="Genomic_DNA"/>
</dbReference>
<accession>A0A5R9GF17</accession>
<keyword evidence="2" id="KW-1185">Reference proteome</keyword>
<evidence type="ECO:0000313" key="2">
    <source>
        <dbReference type="Proteomes" id="UP000309676"/>
    </source>
</evidence>
<sequence length="72" mass="8330">MTTKLQNYRFIERGYDYTFRFYPNGTVTIFDNATNSTIRPKELSGAPLDFFAKKKIQFIKNKLIEANRSAAG</sequence>
<name>A0A5R9GF17_9BACL</name>
<gene>
    <name evidence="1" type="ORF">FE782_06230</name>
</gene>
<comment type="caution">
    <text evidence="1">The sequence shown here is derived from an EMBL/GenBank/DDBJ whole genome shotgun (WGS) entry which is preliminary data.</text>
</comment>
<dbReference type="Proteomes" id="UP000309676">
    <property type="component" value="Unassembled WGS sequence"/>
</dbReference>
<evidence type="ECO:0000313" key="1">
    <source>
        <dbReference type="EMBL" id="TLS52966.1"/>
    </source>
</evidence>
<dbReference type="OrthoDB" id="2679154at2"/>
<organism evidence="1 2">
    <name type="scientific">Paenibacillus antri</name>
    <dbReference type="NCBI Taxonomy" id="2582848"/>
    <lineage>
        <taxon>Bacteria</taxon>
        <taxon>Bacillati</taxon>
        <taxon>Bacillota</taxon>
        <taxon>Bacilli</taxon>
        <taxon>Bacillales</taxon>
        <taxon>Paenibacillaceae</taxon>
        <taxon>Paenibacillus</taxon>
    </lineage>
</organism>
<protein>
    <submittedName>
        <fullName evidence="1">Uncharacterized protein</fullName>
    </submittedName>
</protein>
<proteinExistence type="predicted"/>
<dbReference type="AlphaFoldDB" id="A0A5R9GF17"/>
<reference evidence="1 2" key="1">
    <citation type="submission" date="2019-05" db="EMBL/GenBank/DDBJ databases">
        <authorList>
            <person name="Narsing Rao M.P."/>
            <person name="Li W.J."/>
        </authorList>
    </citation>
    <scope>NUCLEOTIDE SEQUENCE [LARGE SCALE GENOMIC DNA]</scope>
    <source>
        <strain evidence="1 2">SYSU_K30003</strain>
    </source>
</reference>